<name>A0A1Y1ZM69_9PLEO</name>
<organism evidence="3 4">
    <name type="scientific">Clohesyomyces aquaticus</name>
    <dbReference type="NCBI Taxonomy" id="1231657"/>
    <lineage>
        <taxon>Eukaryota</taxon>
        <taxon>Fungi</taxon>
        <taxon>Dikarya</taxon>
        <taxon>Ascomycota</taxon>
        <taxon>Pezizomycotina</taxon>
        <taxon>Dothideomycetes</taxon>
        <taxon>Pleosporomycetidae</taxon>
        <taxon>Pleosporales</taxon>
        <taxon>Lindgomycetaceae</taxon>
        <taxon>Clohesyomyces</taxon>
    </lineage>
</organism>
<keyword evidence="4" id="KW-1185">Reference proteome</keyword>
<keyword evidence="2" id="KW-0732">Signal</keyword>
<accession>A0A1Y1ZM69</accession>
<proteinExistence type="predicted"/>
<evidence type="ECO:0000313" key="4">
    <source>
        <dbReference type="Proteomes" id="UP000193144"/>
    </source>
</evidence>
<comment type="caution">
    <text evidence="3">The sequence shown here is derived from an EMBL/GenBank/DDBJ whole genome shotgun (WGS) entry which is preliminary data.</text>
</comment>
<feature type="chain" id="PRO_5013118814" evidence="2">
    <location>
        <begin position="29"/>
        <end position="509"/>
    </location>
</feature>
<evidence type="ECO:0000256" key="2">
    <source>
        <dbReference type="SAM" id="SignalP"/>
    </source>
</evidence>
<sequence length="509" mass="57487">MSTSLTIIGFILAMARLNPLFIAAQASALRSSVSSAVTAFVSTPLTNPVRRPRPAPLRVPNWSVPSTSPPPLKLRSAARETRCRPWANRSTAVLAKTTTATISLKTTSGKPVARMARPVTTEKKVPPVSMARPVAADKKVSIRKARPFVADKKITVKKTAPKPASAKTSAGKVASSVTTRKTRASKARTGKTRGVGEKRSIARVPIPRFVRQRWTDSDSRLPLSLYRTKARAAAAVAFTRLANLPAAVNHKFRCLTKVQWADQAEKPRALCEDVEHWGEPVDLNSETAVFDPLYNYPVKKGDVRLDFGPMFRIVKNRHTGEPEYRTLSRQFLHRFAAVRAWIDRTFGEGESPHFFYGNQNFALDTGILRSASVMEKDIWVRSAHRRVFESDLAWLPVLVEEVELRFTFMLDLFESLPTIDMFVNDQYEEGMDGLDLENFPNILTAETLYPRYECTDLFRTLDSKPEYFRLASSYPVKRVTQEGYLWRYVHTYNCQQTFTLKDPFIYSFA</sequence>
<feature type="compositionally biased region" description="Low complexity" evidence="1">
    <location>
        <begin position="161"/>
        <end position="170"/>
    </location>
</feature>
<gene>
    <name evidence="3" type="ORF">BCR34DRAFT_601693</name>
</gene>
<feature type="region of interest" description="Disordered" evidence="1">
    <location>
        <begin position="51"/>
        <end position="73"/>
    </location>
</feature>
<evidence type="ECO:0000313" key="3">
    <source>
        <dbReference type="EMBL" id="ORY10935.1"/>
    </source>
</evidence>
<reference evidence="3 4" key="1">
    <citation type="submission" date="2016-07" db="EMBL/GenBank/DDBJ databases">
        <title>Pervasive Adenine N6-methylation of Active Genes in Fungi.</title>
        <authorList>
            <consortium name="DOE Joint Genome Institute"/>
            <person name="Mondo S.J."/>
            <person name="Dannebaum R.O."/>
            <person name="Kuo R.C."/>
            <person name="Labutti K."/>
            <person name="Haridas S."/>
            <person name="Kuo A."/>
            <person name="Salamov A."/>
            <person name="Ahrendt S.R."/>
            <person name="Lipzen A."/>
            <person name="Sullivan W."/>
            <person name="Andreopoulos W.B."/>
            <person name="Clum A."/>
            <person name="Lindquist E."/>
            <person name="Daum C."/>
            <person name="Ramamoorthy G.K."/>
            <person name="Gryganskyi A."/>
            <person name="Culley D."/>
            <person name="Magnuson J.K."/>
            <person name="James T.Y."/>
            <person name="O'Malley M.A."/>
            <person name="Stajich J.E."/>
            <person name="Spatafora J.W."/>
            <person name="Visel A."/>
            <person name="Grigoriev I.V."/>
        </authorList>
    </citation>
    <scope>NUCLEOTIDE SEQUENCE [LARGE SCALE GENOMIC DNA]</scope>
    <source>
        <strain evidence="3 4">CBS 115471</strain>
    </source>
</reference>
<protein>
    <submittedName>
        <fullName evidence="3">Uncharacterized protein</fullName>
    </submittedName>
</protein>
<feature type="compositionally biased region" description="Basic residues" evidence="1">
    <location>
        <begin position="180"/>
        <end position="191"/>
    </location>
</feature>
<dbReference type="Proteomes" id="UP000193144">
    <property type="component" value="Unassembled WGS sequence"/>
</dbReference>
<feature type="region of interest" description="Disordered" evidence="1">
    <location>
        <begin position="159"/>
        <end position="197"/>
    </location>
</feature>
<evidence type="ECO:0000256" key="1">
    <source>
        <dbReference type="SAM" id="MobiDB-lite"/>
    </source>
</evidence>
<dbReference type="AlphaFoldDB" id="A0A1Y1ZM69"/>
<dbReference type="EMBL" id="MCFA01000066">
    <property type="protein sequence ID" value="ORY10935.1"/>
    <property type="molecule type" value="Genomic_DNA"/>
</dbReference>
<feature type="signal peptide" evidence="2">
    <location>
        <begin position="1"/>
        <end position="28"/>
    </location>
</feature>